<reference evidence="2" key="1">
    <citation type="journal article" date="2019" name="Int. J. Syst. Evol. Microbiol.">
        <title>The Global Catalogue of Microorganisms (GCM) 10K type strain sequencing project: providing services to taxonomists for standard genome sequencing and annotation.</title>
        <authorList>
            <consortium name="The Broad Institute Genomics Platform"/>
            <consortium name="The Broad Institute Genome Sequencing Center for Infectious Disease"/>
            <person name="Wu L."/>
            <person name="Ma J."/>
        </authorList>
    </citation>
    <scope>NUCLEOTIDE SEQUENCE [LARGE SCALE GENOMIC DNA]</scope>
    <source>
        <strain evidence="2">JCM 17441</strain>
    </source>
</reference>
<comment type="caution">
    <text evidence="1">The sequence shown here is derived from an EMBL/GenBank/DDBJ whole genome shotgun (WGS) entry which is preliminary data.</text>
</comment>
<organism evidence="1 2">
    <name type="scientific">Dactylosporangium darangshiense</name>
    <dbReference type="NCBI Taxonomy" id="579108"/>
    <lineage>
        <taxon>Bacteria</taxon>
        <taxon>Bacillati</taxon>
        <taxon>Actinomycetota</taxon>
        <taxon>Actinomycetes</taxon>
        <taxon>Micromonosporales</taxon>
        <taxon>Micromonosporaceae</taxon>
        <taxon>Dactylosporangium</taxon>
    </lineage>
</organism>
<evidence type="ECO:0000313" key="2">
    <source>
        <dbReference type="Proteomes" id="UP001500620"/>
    </source>
</evidence>
<evidence type="ECO:0000313" key="1">
    <source>
        <dbReference type="EMBL" id="GAA4254748.1"/>
    </source>
</evidence>
<accession>A0ABP8DFG4</accession>
<dbReference type="RefSeq" id="WP_345131959.1">
    <property type="nucleotide sequence ID" value="NZ_BAABAT010000019.1"/>
</dbReference>
<keyword evidence="2" id="KW-1185">Reference proteome</keyword>
<dbReference type="Proteomes" id="UP001500620">
    <property type="component" value="Unassembled WGS sequence"/>
</dbReference>
<dbReference type="EMBL" id="BAABAT010000019">
    <property type="protein sequence ID" value="GAA4254748.1"/>
    <property type="molecule type" value="Genomic_DNA"/>
</dbReference>
<name>A0ABP8DFG4_9ACTN</name>
<sequence>MPVPGSEVPATAVPAPRDRAGRMVLARGEATGHAHVIVGPDTVLLADRDDVDRLFVKIVTRARVVHEEHGTITIPAGAYRIVRQREYVPGAYRYVAD</sequence>
<gene>
    <name evidence="1" type="ORF">GCM10022255_060670</name>
</gene>
<protein>
    <submittedName>
        <fullName evidence="1">Uncharacterized protein</fullName>
    </submittedName>
</protein>
<proteinExistence type="predicted"/>